<gene>
    <name evidence="13" type="ORF">Q765_04865</name>
</gene>
<keyword evidence="14" id="KW-1185">Reference proteome</keyword>
<keyword evidence="5 12" id="KW-1133">Transmembrane helix</keyword>
<evidence type="ECO:0000256" key="8">
    <source>
        <dbReference type="ARBA" id="ARBA00023133"/>
    </source>
</evidence>
<dbReference type="InterPro" id="IPR003780">
    <property type="entry name" value="COX15/CtaA_fam"/>
</dbReference>
<evidence type="ECO:0000256" key="12">
    <source>
        <dbReference type="SAM" id="Phobius"/>
    </source>
</evidence>
<dbReference type="eggNOG" id="COG1612">
    <property type="taxonomic scope" value="Bacteria"/>
</dbReference>
<dbReference type="RefSeq" id="WP_020212702.1">
    <property type="nucleotide sequence ID" value="NZ_JRLX01000003.1"/>
</dbReference>
<keyword evidence="10" id="KW-1015">Disulfide bond</keyword>
<evidence type="ECO:0000313" key="14">
    <source>
        <dbReference type="Proteomes" id="UP000030152"/>
    </source>
</evidence>
<evidence type="ECO:0000256" key="2">
    <source>
        <dbReference type="ARBA" id="ARBA00022475"/>
    </source>
</evidence>
<keyword evidence="6" id="KW-0560">Oxidoreductase</keyword>
<dbReference type="InterPro" id="IPR050450">
    <property type="entry name" value="COX15/CtaA_HemeA_synthase"/>
</dbReference>
<keyword evidence="3 12" id="KW-0812">Transmembrane</keyword>
<feature type="transmembrane region" description="Helical" evidence="12">
    <location>
        <begin position="173"/>
        <end position="191"/>
    </location>
</feature>
<evidence type="ECO:0000256" key="1">
    <source>
        <dbReference type="ARBA" id="ARBA00004141"/>
    </source>
</evidence>
<feature type="transmembrane region" description="Helical" evidence="12">
    <location>
        <begin position="12"/>
        <end position="30"/>
    </location>
</feature>
<evidence type="ECO:0000256" key="3">
    <source>
        <dbReference type="ARBA" id="ARBA00022692"/>
    </source>
</evidence>
<dbReference type="GO" id="GO:0046872">
    <property type="term" value="F:metal ion binding"/>
    <property type="evidence" value="ECO:0007669"/>
    <property type="project" value="UniProtKB-KW"/>
</dbReference>
<accession>A0A0A2M8Q0</accession>
<comment type="pathway">
    <text evidence="11">Porphyrin-containing compound metabolism.</text>
</comment>
<dbReference type="GO" id="GO:0016020">
    <property type="term" value="C:membrane"/>
    <property type="evidence" value="ECO:0007669"/>
    <property type="project" value="UniProtKB-SubCell"/>
</dbReference>
<name>A0A0A2M8Q0_9FLAO</name>
<sequence length="348" mass="39788">MKINFQKITKTALILVYLVIVAGALVRMTGSGMGCPDWPRCFGYYIPPTDIKELQFSPNHEFKRGQVIIQDEKLHVARKTFTTATAYNEADWENYTKHDYAEFNPLHTWVEYINRLAGALAGLAVLVMAGASLIYSNKKSSIIFLSWLSVFLMGFQAWLGATVVYSVLNPVKITVHMVVALLIVAVILYILDRSKDFTNHLKVFKHDVLFKRMLWFTLILTLIQIVMGTQVRQFVDEQIKLLGHENIALVMDEPTVNFYIHRSFSIVVLFTNIILFNRNKKFALGYRKISWVLVLLLIEIATGIAMYNFDFPFASQTIHVVTASILFGLQFYMILESNRSVVIQKEVG</sequence>
<evidence type="ECO:0000313" key="13">
    <source>
        <dbReference type="EMBL" id="KGO87823.1"/>
    </source>
</evidence>
<dbReference type="AlphaFoldDB" id="A0A0A2M8Q0"/>
<keyword evidence="4" id="KW-0479">Metal-binding</keyword>
<dbReference type="OrthoDB" id="1447144at2"/>
<feature type="transmembrane region" description="Helical" evidence="12">
    <location>
        <begin position="142"/>
        <end position="167"/>
    </location>
</feature>
<keyword evidence="9 12" id="KW-0472">Membrane</keyword>
<feature type="transmembrane region" description="Helical" evidence="12">
    <location>
        <begin position="259"/>
        <end position="277"/>
    </location>
</feature>
<keyword evidence="2" id="KW-1003">Cell membrane</keyword>
<comment type="caution">
    <text evidence="13">The sequence shown here is derived from an EMBL/GenBank/DDBJ whole genome shotgun (WGS) entry which is preliminary data.</text>
</comment>
<dbReference type="Pfam" id="PF02628">
    <property type="entry name" value="COX15-CtaA"/>
    <property type="match status" value="2"/>
</dbReference>
<evidence type="ECO:0000256" key="6">
    <source>
        <dbReference type="ARBA" id="ARBA00023002"/>
    </source>
</evidence>
<evidence type="ECO:0000256" key="11">
    <source>
        <dbReference type="ARBA" id="ARBA00023444"/>
    </source>
</evidence>
<feature type="transmembrane region" description="Helical" evidence="12">
    <location>
        <begin position="112"/>
        <end position="135"/>
    </location>
</feature>
<dbReference type="STRING" id="1121895.GCA_000378485_01553"/>
<dbReference type="GO" id="GO:0016491">
    <property type="term" value="F:oxidoreductase activity"/>
    <property type="evidence" value="ECO:0007669"/>
    <property type="project" value="UniProtKB-KW"/>
</dbReference>
<organism evidence="13 14">
    <name type="scientific">Flavobacterium rivuli WB 3.3-2 = DSM 21788</name>
    <dbReference type="NCBI Taxonomy" id="1121895"/>
    <lineage>
        <taxon>Bacteria</taxon>
        <taxon>Pseudomonadati</taxon>
        <taxon>Bacteroidota</taxon>
        <taxon>Flavobacteriia</taxon>
        <taxon>Flavobacteriales</taxon>
        <taxon>Flavobacteriaceae</taxon>
        <taxon>Flavobacterium</taxon>
    </lineage>
</organism>
<evidence type="ECO:0000256" key="9">
    <source>
        <dbReference type="ARBA" id="ARBA00023136"/>
    </source>
</evidence>
<evidence type="ECO:0000256" key="4">
    <source>
        <dbReference type="ARBA" id="ARBA00022723"/>
    </source>
</evidence>
<feature type="transmembrane region" description="Helical" evidence="12">
    <location>
        <begin position="289"/>
        <end position="307"/>
    </location>
</feature>
<feature type="transmembrane region" description="Helical" evidence="12">
    <location>
        <begin position="212"/>
        <end position="231"/>
    </location>
</feature>
<dbReference type="PANTHER" id="PTHR35457:SF1">
    <property type="entry name" value="HEME A SYNTHASE"/>
    <property type="match status" value="1"/>
</dbReference>
<keyword evidence="8" id="KW-0350">Heme biosynthesis</keyword>
<evidence type="ECO:0000256" key="10">
    <source>
        <dbReference type="ARBA" id="ARBA00023157"/>
    </source>
</evidence>
<evidence type="ECO:0000256" key="7">
    <source>
        <dbReference type="ARBA" id="ARBA00023004"/>
    </source>
</evidence>
<reference evidence="13 14" key="1">
    <citation type="submission" date="2013-09" db="EMBL/GenBank/DDBJ databases">
        <authorList>
            <person name="Zeng Z."/>
            <person name="Chen C."/>
        </authorList>
    </citation>
    <scope>NUCLEOTIDE SEQUENCE [LARGE SCALE GENOMIC DNA]</scope>
    <source>
        <strain evidence="13 14">WB 3.3-2</strain>
    </source>
</reference>
<dbReference type="GO" id="GO:0006784">
    <property type="term" value="P:heme A biosynthetic process"/>
    <property type="evidence" value="ECO:0007669"/>
    <property type="project" value="InterPro"/>
</dbReference>
<protein>
    <submittedName>
        <fullName evidence="13">Cytochrome oxidase assembly protein</fullName>
    </submittedName>
</protein>
<dbReference type="Proteomes" id="UP000030152">
    <property type="component" value="Unassembled WGS sequence"/>
</dbReference>
<dbReference type="PANTHER" id="PTHR35457">
    <property type="entry name" value="HEME A SYNTHASE"/>
    <property type="match status" value="1"/>
</dbReference>
<feature type="transmembrane region" description="Helical" evidence="12">
    <location>
        <begin position="313"/>
        <end position="335"/>
    </location>
</feature>
<dbReference type="EMBL" id="JRLX01000003">
    <property type="protein sequence ID" value="KGO87823.1"/>
    <property type="molecule type" value="Genomic_DNA"/>
</dbReference>
<proteinExistence type="predicted"/>
<evidence type="ECO:0000256" key="5">
    <source>
        <dbReference type="ARBA" id="ARBA00022989"/>
    </source>
</evidence>
<comment type="subcellular location">
    <subcellularLocation>
        <location evidence="1">Membrane</location>
        <topology evidence="1">Multi-pass membrane protein</topology>
    </subcellularLocation>
</comment>
<keyword evidence="7" id="KW-0408">Iron</keyword>